<keyword evidence="3" id="KW-1185">Reference proteome</keyword>
<dbReference type="InterPro" id="IPR027417">
    <property type="entry name" value="P-loop_NTPase"/>
</dbReference>
<dbReference type="Gene3D" id="3.40.50.300">
    <property type="entry name" value="P-loop containing nucleotide triphosphate hydrolases"/>
    <property type="match status" value="2"/>
</dbReference>
<dbReference type="OrthoDB" id="9133683at2"/>
<gene>
    <name evidence="2" type="ORF">C1J01_38040</name>
</gene>
<evidence type="ECO:0000313" key="3">
    <source>
        <dbReference type="Proteomes" id="UP000249304"/>
    </source>
</evidence>
<dbReference type="SUPFAM" id="SSF52540">
    <property type="entry name" value="P-loop containing nucleoside triphosphate hydrolases"/>
    <property type="match status" value="1"/>
</dbReference>
<dbReference type="AlphaFoldDB" id="A0A2W2DAX3"/>
<dbReference type="EMBL" id="POUD01000252">
    <property type="protein sequence ID" value="PZG09156.1"/>
    <property type="molecule type" value="Genomic_DNA"/>
</dbReference>
<accession>A0A2W2DAX3</accession>
<dbReference type="Proteomes" id="UP000249304">
    <property type="component" value="Unassembled WGS sequence"/>
</dbReference>
<name>A0A2W2DAX3_9ACTN</name>
<sequence length="182" mass="19538">MPNIALYGLPGAGKSTFARLLTQQLGTSGVPCALVKIGAPLYELQALIYSVAGRPLLEPTAQDGLLLADLAGHLRRINPTSLTDLFAAKVAAAPSGSVLVCDDMRAPDVEAVTDLGFRLVEITAPEPLRCRRRQSRGDLSQGDEQHPSEAPVEAQPWLRVHNDGDLDRLWDEAGRVAAQVLR</sequence>
<reference evidence="2 3" key="1">
    <citation type="submission" date="2018-01" db="EMBL/GenBank/DDBJ databases">
        <title>Draft genome sequence of Nonomuraea sp. KC333.</title>
        <authorList>
            <person name="Sahin N."/>
            <person name="Saygin H."/>
            <person name="Ay H."/>
        </authorList>
    </citation>
    <scope>NUCLEOTIDE SEQUENCE [LARGE SCALE GENOMIC DNA]</scope>
    <source>
        <strain evidence="2 3">KC333</strain>
    </source>
</reference>
<proteinExistence type="predicted"/>
<organism evidence="2 3">
    <name type="scientific">Nonomuraea aridisoli</name>
    <dbReference type="NCBI Taxonomy" id="2070368"/>
    <lineage>
        <taxon>Bacteria</taxon>
        <taxon>Bacillati</taxon>
        <taxon>Actinomycetota</taxon>
        <taxon>Actinomycetes</taxon>
        <taxon>Streptosporangiales</taxon>
        <taxon>Streptosporangiaceae</taxon>
        <taxon>Nonomuraea</taxon>
    </lineage>
</organism>
<protein>
    <submittedName>
        <fullName evidence="2">Uncharacterized protein</fullName>
    </submittedName>
</protein>
<evidence type="ECO:0000256" key="1">
    <source>
        <dbReference type="SAM" id="MobiDB-lite"/>
    </source>
</evidence>
<evidence type="ECO:0000313" key="2">
    <source>
        <dbReference type="EMBL" id="PZG09156.1"/>
    </source>
</evidence>
<feature type="region of interest" description="Disordered" evidence="1">
    <location>
        <begin position="131"/>
        <end position="157"/>
    </location>
</feature>
<comment type="caution">
    <text evidence="2">The sequence shown here is derived from an EMBL/GenBank/DDBJ whole genome shotgun (WGS) entry which is preliminary data.</text>
</comment>
<dbReference type="RefSeq" id="WP_111183823.1">
    <property type="nucleotide sequence ID" value="NZ_POUD01000252.1"/>
</dbReference>